<comment type="catalytic activity">
    <reaction evidence="4">
        <text>dihydrochanoclavine-I aldehyde + NADP(+) = chanoclavine-I aldehyde + NADPH + H(+)</text>
        <dbReference type="Rhea" id="RHEA:35947"/>
        <dbReference type="ChEBI" id="CHEBI:15378"/>
        <dbReference type="ChEBI" id="CHEBI:57783"/>
        <dbReference type="ChEBI" id="CHEBI:58349"/>
        <dbReference type="ChEBI" id="CHEBI:65032"/>
        <dbReference type="ChEBI" id="CHEBI:71487"/>
        <dbReference type="EC" id="1.3.1.100"/>
    </reaction>
</comment>
<dbReference type="Proteomes" id="UP000186955">
    <property type="component" value="Unassembled WGS sequence"/>
</dbReference>
<keyword evidence="3" id="KW-0521">NADP</keyword>
<protein>
    <recommendedName>
        <fullName evidence="5">chanoclavine-I aldehyde reductase</fullName>
        <ecNumber evidence="5">1.3.1.100</ecNumber>
    </recommendedName>
</protein>
<dbReference type="InterPro" id="IPR045247">
    <property type="entry name" value="Oye-like"/>
</dbReference>
<dbReference type="Pfam" id="PF00724">
    <property type="entry name" value="Oxidored_FMN"/>
    <property type="match status" value="1"/>
</dbReference>
<dbReference type="STRING" id="1316194.A0A1Q5UGK3"/>
<evidence type="ECO:0000256" key="1">
    <source>
        <dbReference type="ARBA" id="ARBA00005107"/>
    </source>
</evidence>
<dbReference type="SUPFAM" id="SSF51395">
    <property type="entry name" value="FMN-linked oxidoreductases"/>
    <property type="match status" value="1"/>
</dbReference>
<dbReference type="PANTHER" id="PTHR22893:SF91">
    <property type="entry name" value="NADPH DEHYDROGENASE 2-RELATED"/>
    <property type="match status" value="1"/>
</dbReference>
<feature type="domain" description="NADH:flavin oxidoreductase/NADH oxidase N-terminal" evidence="6">
    <location>
        <begin position="3"/>
        <end position="333"/>
    </location>
</feature>
<sequence>MSKLFNPLRIGSKMLNQRIAMAPMTRLRADQSHLPLPSVKEYYEQRSSVPGSLIVTEATIISPRHGGYANVPGIYNDQQVAAWRAVTDAVHEKGSHIYLQLWALGRAANPGLLSQAGYPLLSASDVPMKSAFSDEIHQPRPMTETEIQDAITDFRIAAKNAMMAGFDGVEIHGANGYLVDQFLQDVSNQRTDKWGGDIANRSRFAVEVTRAVVAEIGNQRTAIRLSPWSRYQGMRMADPIPQFSNLVSQLAQFKLAYLHACESDSKDVNDGDLNWLLEAYGNSSPVLVAGNYNGDTAQTAVDTTYANHDVVVAFGRPYIGNPDLPFKVKQGLPFAGFDPTTMYGQGTGGYIDYPFSNEFASISVKA</sequence>
<dbReference type="EC" id="1.3.1.100" evidence="5"/>
<gene>
    <name evidence="7" type="ORF">PENSUB_2903</name>
</gene>
<name>A0A1Q5UGK3_9EURO</name>
<comment type="caution">
    <text evidence="7">The sequence shown here is derived from an EMBL/GenBank/DDBJ whole genome shotgun (WGS) entry which is preliminary data.</text>
</comment>
<evidence type="ECO:0000256" key="4">
    <source>
        <dbReference type="ARBA" id="ARBA00051276"/>
    </source>
</evidence>
<dbReference type="InterPro" id="IPR001155">
    <property type="entry name" value="OxRdtase_FMN_N"/>
</dbReference>
<dbReference type="AlphaFoldDB" id="A0A1Q5UGK3"/>
<dbReference type="PANTHER" id="PTHR22893">
    <property type="entry name" value="NADH OXIDOREDUCTASE-RELATED"/>
    <property type="match status" value="1"/>
</dbReference>
<evidence type="ECO:0000256" key="2">
    <source>
        <dbReference type="ARBA" id="ARBA00022589"/>
    </source>
</evidence>
<dbReference type="Gene3D" id="3.20.20.70">
    <property type="entry name" value="Aldolase class I"/>
    <property type="match status" value="1"/>
</dbReference>
<dbReference type="EMBL" id="MNBE01000276">
    <property type="protein sequence ID" value="OKP11601.1"/>
    <property type="molecule type" value="Genomic_DNA"/>
</dbReference>
<reference evidence="7 8" key="1">
    <citation type="submission" date="2016-10" db="EMBL/GenBank/DDBJ databases">
        <title>Genome sequence of the ascomycete fungus Penicillium subrubescens.</title>
        <authorList>
            <person name="De Vries R.P."/>
            <person name="Peng M."/>
            <person name="Dilokpimol A."/>
            <person name="Hilden K."/>
            <person name="Makela M.R."/>
            <person name="Grigoriev I."/>
            <person name="Riley R."/>
            <person name="Granchi Z."/>
        </authorList>
    </citation>
    <scope>NUCLEOTIDE SEQUENCE [LARGE SCALE GENOMIC DNA]</scope>
    <source>
        <strain evidence="7 8">CBS 132785</strain>
    </source>
</reference>
<organism evidence="7 8">
    <name type="scientific">Penicillium subrubescens</name>
    <dbReference type="NCBI Taxonomy" id="1316194"/>
    <lineage>
        <taxon>Eukaryota</taxon>
        <taxon>Fungi</taxon>
        <taxon>Dikarya</taxon>
        <taxon>Ascomycota</taxon>
        <taxon>Pezizomycotina</taxon>
        <taxon>Eurotiomycetes</taxon>
        <taxon>Eurotiomycetidae</taxon>
        <taxon>Eurotiales</taxon>
        <taxon>Aspergillaceae</taxon>
        <taxon>Penicillium</taxon>
    </lineage>
</organism>
<keyword evidence="8" id="KW-1185">Reference proteome</keyword>
<dbReference type="FunFam" id="3.20.20.70:FF:000138">
    <property type="entry name" value="NADPH dehydrogenase 1"/>
    <property type="match status" value="1"/>
</dbReference>
<dbReference type="InterPro" id="IPR013785">
    <property type="entry name" value="Aldolase_TIM"/>
</dbReference>
<dbReference type="GO" id="GO:0003959">
    <property type="term" value="F:NADPH dehydrogenase activity"/>
    <property type="evidence" value="ECO:0007669"/>
    <property type="project" value="TreeGrafter"/>
</dbReference>
<comment type="pathway">
    <text evidence="1">Alkaloid biosynthesis; ergot alkaloid biosynthesis.</text>
</comment>
<proteinExistence type="predicted"/>
<dbReference type="CDD" id="cd02933">
    <property type="entry name" value="OYE_like_FMN"/>
    <property type="match status" value="1"/>
</dbReference>
<keyword evidence="2" id="KW-0017">Alkaloid metabolism</keyword>
<evidence type="ECO:0000313" key="7">
    <source>
        <dbReference type="EMBL" id="OKP11601.1"/>
    </source>
</evidence>
<accession>A0A1Q5UGK3</accession>
<dbReference type="OrthoDB" id="276546at2759"/>
<dbReference type="GO" id="GO:0010181">
    <property type="term" value="F:FMN binding"/>
    <property type="evidence" value="ECO:0007669"/>
    <property type="project" value="InterPro"/>
</dbReference>
<dbReference type="GO" id="GO:0009820">
    <property type="term" value="P:alkaloid metabolic process"/>
    <property type="evidence" value="ECO:0007669"/>
    <property type="project" value="UniProtKB-KW"/>
</dbReference>
<evidence type="ECO:0000313" key="8">
    <source>
        <dbReference type="Proteomes" id="UP000186955"/>
    </source>
</evidence>
<evidence type="ECO:0000256" key="3">
    <source>
        <dbReference type="ARBA" id="ARBA00022857"/>
    </source>
</evidence>
<evidence type="ECO:0000259" key="6">
    <source>
        <dbReference type="Pfam" id="PF00724"/>
    </source>
</evidence>
<evidence type="ECO:0000256" key="5">
    <source>
        <dbReference type="ARBA" id="ARBA00066635"/>
    </source>
</evidence>